<evidence type="ECO:0000313" key="2">
    <source>
        <dbReference type="EMBL" id="KIT15556.1"/>
    </source>
</evidence>
<proteinExistence type="predicted"/>
<dbReference type="GO" id="GO:0008171">
    <property type="term" value="F:O-methyltransferase activity"/>
    <property type="evidence" value="ECO:0007669"/>
    <property type="project" value="TreeGrafter"/>
</dbReference>
<protein>
    <recommendedName>
        <fullName evidence="1">Methyltransferase FkbM domain-containing protein</fullName>
    </recommendedName>
</protein>
<comment type="caution">
    <text evidence="2">The sequence shown here is derived from an EMBL/GenBank/DDBJ whole genome shotgun (WGS) entry which is preliminary data.</text>
</comment>
<dbReference type="EMBL" id="JYFE01000048">
    <property type="protein sequence ID" value="KIT15556.1"/>
    <property type="molecule type" value="Genomic_DNA"/>
</dbReference>
<dbReference type="AlphaFoldDB" id="A0A0D1EF92"/>
<name>A0A0D1EF92_9RHOB</name>
<dbReference type="SUPFAM" id="SSF53335">
    <property type="entry name" value="S-adenosyl-L-methionine-dependent methyltransferases"/>
    <property type="match status" value="1"/>
</dbReference>
<accession>A0A0D1EF92</accession>
<dbReference type="InterPro" id="IPR029063">
    <property type="entry name" value="SAM-dependent_MTases_sf"/>
</dbReference>
<dbReference type="PANTHER" id="PTHR36973">
    <property type="entry name" value="SLL1456 PROTEIN-RELATED"/>
    <property type="match status" value="1"/>
</dbReference>
<dbReference type="PATRIC" id="fig|935700.4.peg.2741"/>
<dbReference type="InterPro" id="IPR006342">
    <property type="entry name" value="FkbM_mtfrase"/>
</dbReference>
<dbReference type="PANTHER" id="PTHR36973:SF4">
    <property type="entry name" value="NODULATION PROTEIN"/>
    <property type="match status" value="1"/>
</dbReference>
<dbReference type="OrthoDB" id="292760at2"/>
<dbReference type="RefSeq" id="WP_043919450.1">
    <property type="nucleotide sequence ID" value="NZ_FZPF01000009.1"/>
</dbReference>
<keyword evidence="3" id="KW-1185">Reference proteome</keyword>
<evidence type="ECO:0000313" key="3">
    <source>
        <dbReference type="Proteomes" id="UP000032232"/>
    </source>
</evidence>
<gene>
    <name evidence="2" type="ORF">jaqu_26520</name>
</gene>
<organism evidence="2 3">
    <name type="scientific">Jannaschia aquimarina</name>
    <dbReference type="NCBI Taxonomy" id="935700"/>
    <lineage>
        <taxon>Bacteria</taxon>
        <taxon>Pseudomonadati</taxon>
        <taxon>Pseudomonadota</taxon>
        <taxon>Alphaproteobacteria</taxon>
        <taxon>Rhodobacterales</taxon>
        <taxon>Roseobacteraceae</taxon>
        <taxon>Jannaschia</taxon>
    </lineage>
</organism>
<dbReference type="Proteomes" id="UP000032232">
    <property type="component" value="Unassembled WGS sequence"/>
</dbReference>
<dbReference type="InterPro" id="IPR053188">
    <property type="entry name" value="FkbM_Methyltransferase"/>
</dbReference>
<sequence length="223" mass="24324">MALPDKMSARYFRKYGFQAPVIIDVGVLNGTPFLYDAFPDSHFILVDPLEESGAAIAAKWSHLSYEFHLTAAGASPGQLDLLVEPGRLARSSASRRAGPPSATPRPIFVTPLDRITQGRPGPFGLKIDTEGHEIEVLKGATETLKRCEFVIAEVSIKKRFAGGYRFSDMIGFMADHGFEAHSFLSGLTRAPRMSDVLFLPADDPRFDMAPRPAKAESDLQSAA</sequence>
<dbReference type="NCBIfam" id="TIGR01444">
    <property type="entry name" value="fkbM_fam"/>
    <property type="match status" value="1"/>
</dbReference>
<evidence type="ECO:0000259" key="1">
    <source>
        <dbReference type="Pfam" id="PF05050"/>
    </source>
</evidence>
<dbReference type="STRING" id="935700.jaqu_26520"/>
<feature type="domain" description="Methyltransferase FkbM" evidence="1">
    <location>
        <begin position="78"/>
        <end position="179"/>
    </location>
</feature>
<reference evidence="2 3" key="1">
    <citation type="submission" date="2015-02" db="EMBL/GenBank/DDBJ databases">
        <title>Genome Sequence of Jannaschia aquimarina DSM28248, a member of the Roseobacter clade.</title>
        <authorList>
            <person name="Voget S."/>
            <person name="Daniel R."/>
        </authorList>
    </citation>
    <scope>NUCLEOTIDE SEQUENCE [LARGE SCALE GENOMIC DNA]</scope>
    <source>
        <strain evidence="2 3">GSW-M26</strain>
    </source>
</reference>
<dbReference type="Pfam" id="PF05050">
    <property type="entry name" value="Methyltransf_21"/>
    <property type="match status" value="1"/>
</dbReference>
<dbReference type="Gene3D" id="3.40.50.150">
    <property type="entry name" value="Vaccinia Virus protein VP39"/>
    <property type="match status" value="1"/>
</dbReference>